<feature type="domain" description="Histidine kinase" evidence="10">
    <location>
        <begin position="284"/>
        <end position="486"/>
    </location>
</feature>
<name>A0A085TUS0_9RHOB</name>
<evidence type="ECO:0000313" key="11">
    <source>
        <dbReference type="EMBL" id="KFE34467.1"/>
    </source>
</evidence>
<dbReference type="SUPFAM" id="SSF55874">
    <property type="entry name" value="ATPase domain of HSP90 chaperone/DNA topoisomerase II/histidine kinase"/>
    <property type="match status" value="1"/>
</dbReference>
<keyword evidence="9" id="KW-1133">Transmembrane helix</keyword>
<keyword evidence="12" id="KW-1185">Reference proteome</keyword>
<dbReference type="PANTHER" id="PTHR24421:SF10">
    <property type="entry name" value="NITRATE_NITRITE SENSOR PROTEIN NARQ"/>
    <property type="match status" value="1"/>
</dbReference>
<dbReference type="InterPro" id="IPR050482">
    <property type="entry name" value="Sensor_HK_TwoCompSys"/>
</dbReference>
<evidence type="ECO:0000256" key="4">
    <source>
        <dbReference type="ARBA" id="ARBA00022679"/>
    </source>
</evidence>
<dbReference type="Gene3D" id="1.20.5.1930">
    <property type="match status" value="1"/>
</dbReference>
<dbReference type="PATRIC" id="fig|1317124.6.peg.2628"/>
<dbReference type="GO" id="GO:0000155">
    <property type="term" value="F:phosphorelay sensor kinase activity"/>
    <property type="evidence" value="ECO:0007669"/>
    <property type="project" value="InterPro"/>
</dbReference>
<dbReference type="RefSeq" id="WP_081874981.1">
    <property type="nucleotide sequence ID" value="NZ_AQRC01000010.1"/>
</dbReference>
<dbReference type="SMART" id="SM00387">
    <property type="entry name" value="HATPase_c"/>
    <property type="match status" value="1"/>
</dbReference>
<dbReference type="EC" id="2.7.13.3" evidence="2"/>
<evidence type="ECO:0000256" key="1">
    <source>
        <dbReference type="ARBA" id="ARBA00000085"/>
    </source>
</evidence>
<keyword evidence="9" id="KW-0812">Transmembrane</keyword>
<evidence type="ECO:0000256" key="7">
    <source>
        <dbReference type="ARBA" id="ARBA00022840"/>
    </source>
</evidence>
<comment type="caution">
    <text evidence="11">The sequence shown here is derived from an EMBL/GenBank/DDBJ whole genome shotgun (WGS) entry which is preliminary data.</text>
</comment>
<evidence type="ECO:0000256" key="3">
    <source>
        <dbReference type="ARBA" id="ARBA00022553"/>
    </source>
</evidence>
<evidence type="ECO:0000256" key="6">
    <source>
        <dbReference type="ARBA" id="ARBA00022777"/>
    </source>
</evidence>
<dbReference type="PROSITE" id="PS50109">
    <property type="entry name" value="HIS_KIN"/>
    <property type="match status" value="1"/>
</dbReference>
<evidence type="ECO:0000259" key="10">
    <source>
        <dbReference type="PROSITE" id="PS50109"/>
    </source>
</evidence>
<comment type="catalytic activity">
    <reaction evidence="1">
        <text>ATP + protein L-histidine = ADP + protein N-phospho-L-histidine.</text>
        <dbReference type="EC" id="2.7.13.3"/>
    </reaction>
</comment>
<feature type="transmembrane region" description="Helical" evidence="9">
    <location>
        <begin position="213"/>
        <end position="232"/>
    </location>
</feature>
<dbReference type="Pfam" id="PF02518">
    <property type="entry name" value="HATPase_c"/>
    <property type="match status" value="1"/>
</dbReference>
<dbReference type="OrthoDB" id="9778496at2"/>
<protein>
    <recommendedName>
        <fullName evidence="2">histidine kinase</fullName>
        <ecNumber evidence="2">2.7.13.3</ecNumber>
    </recommendedName>
</protein>
<dbReference type="PANTHER" id="PTHR24421">
    <property type="entry name" value="NITRATE/NITRITE SENSOR PROTEIN NARX-RELATED"/>
    <property type="match status" value="1"/>
</dbReference>
<dbReference type="InterPro" id="IPR003594">
    <property type="entry name" value="HATPase_dom"/>
</dbReference>
<dbReference type="Pfam" id="PF07730">
    <property type="entry name" value="HisKA_3"/>
    <property type="match status" value="1"/>
</dbReference>
<dbReference type="InterPro" id="IPR011712">
    <property type="entry name" value="Sig_transdc_His_kin_sub3_dim/P"/>
</dbReference>
<reference evidence="12" key="1">
    <citation type="submission" date="2013-04" db="EMBL/GenBank/DDBJ databases">
        <title>Thioclava sp. 13D2W-2 Genome Sequencing.</title>
        <authorList>
            <person name="Lai Q."/>
            <person name="Li G."/>
            <person name="Shao Z."/>
        </authorList>
    </citation>
    <scope>NUCLEOTIDE SEQUENCE [LARGE SCALE GENOMIC DNA]</scope>
    <source>
        <strain evidence="12">13D2W-2</strain>
    </source>
</reference>
<evidence type="ECO:0000256" key="8">
    <source>
        <dbReference type="ARBA" id="ARBA00023012"/>
    </source>
</evidence>
<dbReference type="GO" id="GO:0005524">
    <property type="term" value="F:ATP binding"/>
    <property type="evidence" value="ECO:0007669"/>
    <property type="project" value="UniProtKB-KW"/>
</dbReference>
<dbReference type="CDD" id="cd16917">
    <property type="entry name" value="HATPase_UhpB-NarQ-NarX-like"/>
    <property type="match status" value="1"/>
</dbReference>
<reference evidence="11 12" key="2">
    <citation type="journal article" date="2015" name="Antonie Van Leeuwenhoek">
        <title>Thioclava indica sp. nov., isolated from surface seawater of the Indian Ocean.</title>
        <authorList>
            <person name="Liu Y."/>
            <person name="Lai Q."/>
            <person name="Du J."/>
            <person name="Xu H."/>
            <person name="Jiang L."/>
            <person name="Shao Z."/>
        </authorList>
    </citation>
    <scope>NUCLEOTIDE SEQUENCE [LARGE SCALE GENOMIC DNA]</scope>
    <source>
        <strain evidence="11 12">13D2W-2</strain>
    </source>
</reference>
<keyword evidence="6 11" id="KW-0418">Kinase</keyword>
<evidence type="ECO:0000313" key="12">
    <source>
        <dbReference type="Proteomes" id="UP000028607"/>
    </source>
</evidence>
<keyword evidence="8" id="KW-0902">Two-component regulatory system</keyword>
<keyword evidence="5" id="KW-0547">Nucleotide-binding</keyword>
<feature type="transmembrane region" description="Helical" evidence="9">
    <location>
        <begin position="34"/>
        <end position="57"/>
    </location>
</feature>
<dbReference type="GO" id="GO:0016020">
    <property type="term" value="C:membrane"/>
    <property type="evidence" value="ECO:0007669"/>
    <property type="project" value="InterPro"/>
</dbReference>
<keyword evidence="9" id="KW-0472">Membrane</keyword>
<dbReference type="Gene3D" id="3.30.565.10">
    <property type="entry name" value="Histidine kinase-like ATPase, C-terminal domain"/>
    <property type="match status" value="1"/>
</dbReference>
<proteinExistence type="predicted"/>
<evidence type="ECO:0000256" key="9">
    <source>
        <dbReference type="SAM" id="Phobius"/>
    </source>
</evidence>
<dbReference type="eggNOG" id="COG4585">
    <property type="taxonomic scope" value="Bacteria"/>
</dbReference>
<keyword evidence="7" id="KW-0067">ATP-binding</keyword>
<gene>
    <name evidence="11" type="ORF">DW2_12980</name>
</gene>
<evidence type="ECO:0000256" key="5">
    <source>
        <dbReference type="ARBA" id="ARBA00022741"/>
    </source>
</evidence>
<dbReference type="EMBL" id="AQRC01000010">
    <property type="protein sequence ID" value="KFE34467.1"/>
    <property type="molecule type" value="Genomic_DNA"/>
</dbReference>
<dbReference type="STRING" id="1317124.DW2_12980"/>
<keyword evidence="3" id="KW-0597">Phosphoprotein</keyword>
<dbReference type="InterPro" id="IPR036890">
    <property type="entry name" value="HATPase_C_sf"/>
</dbReference>
<organism evidence="11 12">
    <name type="scientific">Thioclava atlantica</name>
    <dbReference type="NCBI Taxonomy" id="1317124"/>
    <lineage>
        <taxon>Bacteria</taxon>
        <taxon>Pseudomonadati</taxon>
        <taxon>Pseudomonadota</taxon>
        <taxon>Alphaproteobacteria</taxon>
        <taxon>Rhodobacterales</taxon>
        <taxon>Paracoccaceae</taxon>
        <taxon>Thioclava</taxon>
    </lineage>
</organism>
<sequence>MRLWSSTTGTKVGENGRRAGILRRPVQWFLGASLSLQFLLVLGLVLSLALASLAYWLNSRATTRLLDASAETAAYYLQNLLQPHVQTLAASPRLSAADLDALGALADGFRHQGNFLAIKIWRPDGSLIFAPSTSLVEAHPPDEIAAVMRGKIIGRYPDLEDGEHGAERAFGVRLYEIYAPLFDRETGKILAVGEFYQNADVISSALIQSAKKTWLFVAPAALAVFAMLFLIVRRGSLTIEQQNRALRAQFAERETLLLANADLGRRASEAMQNAARIDETAKRRLGAELHDGACQLLAFLALETDRLAELIRSSTSTDRAKAARIVEDIRSAAHQTMEEIRAVSRGLSSPQVASARSLHQVLEMVAAEHRRRNGAQVSLELDGPDLPLTEGVRHTIGRIVQEALNNAAKHAPGSTQKILLQQEDDELVLTVSDDGGSGGAEALRETEDGLGIPGMRFRAEALGGTLIIRPREPRGTEVICHIPTSARAS</sequence>
<dbReference type="AlphaFoldDB" id="A0A085TUS0"/>
<dbReference type="InterPro" id="IPR005467">
    <property type="entry name" value="His_kinase_dom"/>
</dbReference>
<dbReference type="GO" id="GO:0046983">
    <property type="term" value="F:protein dimerization activity"/>
    <property type="evidence" value="ECO:0007669"/>
    <property type="project" value="InterPro"/>
</dbReference>
<keyword evidence="4" id="KW-0808">Transferase</keyword>
<dbReference type="Proteomes" id="UP000028607">
    <property type="component" value="Unassembled WGS sequence"/>
</dbReference>
<evidence type="ECO:0000256" key="2">
    <source>
        <dbReference type="ARBA" id="ARBA00012438"/>
    </source>
</evidence>
<accession>A0A085TUS0</accession>